<dbReference type="Proteomes" id="UP000026962">
    <property type="component" value="Chromosome 9"/>
</dbReference>
<name>A0A0E0M2P9_ORYPU</name>
<accession>A0A0E0M2P9</accession>
<reference evidence="1" key="1">
    <citation type="submission" date="2015-04" db="UniProtKB">
        <authorList>
            <consortium name="EnsemblPlants"/>
        </authorList>
    </citation>
    <scope>IDENTIFICATION</scope>
</reference>
<dbReference type="HOGENOM" id="CLU_2076932_0_0_1"/>
<dbReference type="EnsemblPlants" id="OPUNC09G12990.2">
    <property type="protein sequence ID" value="OPUNC09G12990.2"/>
    <property type="gene ID" value="OPUNC09G12990"/>
</dbReference>
<sequence>MRDAARCAAGDASSVRLPQGRRKGGRLVDTYLVESVLEAVLRLAEFEENSLAPCSLATDVLDLPPVPATADRFAGQGIYLTDSSRRRDYIIRYCMLCLYVRIMPCPGEYRIDCNLIVM</sequence>
<protein>
    <submittedName>
        <fullName evidence="1">Uncharacterized protein</fullName>
    </submittedName>
</protein>
<proteinExistence type="predicted"/>
<reference evidence="1" key="2">
    <citation type="submission" date="2018-05" db="EMBL/GenBank/DDBJ databases">
        <title>OpunRS2 (Oryza punctata Reference Sequence Version 2).</title>
        <authorList>
            <person name="Zhang J."/>
            <person name="Kudrna D."/>
            <person name="Lee S."/>
            <person name="Talag J."/>
            <person name="Welchert J."/>
            <person name="Wing R.A."/>
        </authorList>
    </citation>
    <scope>NUCLEOTIDE SEQUENCE [LARGE SCALE GENOMIC DNA]</scope>
</reference>
<keyword evidence="2" id="KW-1185">Reference proteome</keyword>
<evidence type="ECO:0000313" key="2">
    <source>
        <dbReference type="Proteomes" id="UP000026962"/>
    </source>
</evidence>
<dbReference type="AlphaFoldDB" id="A0A0E0M2P9"/>
<evidence type="ECO:0000313" key="1">
    <source>
        <dbReference type="EnsemblPlants" id="OPUNC09G12990.2"/>
    </source>
</evidence>
<organism evidence="1">
    <name type="scientific">Oryza punctata</name>
    <name type="common">Red rice</name>
    <dbReference type="NCBI Taxonomy" id="4537"/>
    <lineage>
        <taxon>Eukaryota</taxon>
        <taxon>Viridiplantae</taxon>
        <taxon>Streptophyta</taxon>
        <taxon>Embryophyta</taxon>
        <taxon>Tracheophyta</taxon>
        <taxon>Spermatophyta</taxon>
        <taxon>Magnoliopsida</taxon>
        <taxon>Liliopsida</taxon>
        <taxon>Poales</taxon>
        <taxon>Poaceae</taxon>
        <taxon>BOP clade</taxon>
        <taxon>Oryzoideae</taxon>
        <taxon>Oryzeae</taxon>
        <taxon>Oryzinae</taxon>
        <taxon>Oryza</taxon>
    </lineage>
</organism>
<dbReference type="Gramene" id="OPUNC09G12990.2">
    <property type="protein sequence ID" value="OPUNC09G12990.2"/>
    <property type="gene ID" value="OPUNC09G12990"/>
</dbReference>